<protein>
    <submittedName>
        <fullName evidence="1">Uncharacterized protein</fullName>
    </submittedName>
</protein>
<dbReference type="Proteomes" id="UP000230233">
    <property type="component" value="Chromosome V"/>
</dbReference>
<keyword evidence="2" id="KW-1185">Reference proteome</keyword>
<name>A0A2G5TDG5_9PELO</name>
<evidence type="ECO:0000313" key="1">
    <source>
        <dbReference type="EMBL" id="PIC25320.1"/>
    </source>
</evidence>
<dbReference type="AlphaFoldDB" id="A0A2G5TDG5"/>
<reference evidence="2" key="1">
    <citation type="submission" date="2017-10" db="EMBL/GenBank/DDBJ databases">
        <title>Rapid genome shrinkage in a self-fertile nematode reveals novel sperm competition proteins.</title>
        <authorList>
            <person name="Yin D."/>
            <person name="Schwarz E.M."/>
            <person name="Thomas C.G."/>
            <person name="Felde R.L."/>
            <person name="Korf I.F."/>
            <person name="Cutter A.D."/>
            <person name="Schartner C.M."/>
            <person name="Ralston E.J."/>
            <person name="Meyer B.J."/>
            <person name="Haag E.S."/>
        </authorList>
    </citation>
    <scope>NUCLEOTIDE SEQUENCE [LARGE SCALE GENOMIC DNA]</scope>
    <source>
        <strain evidence="2">JU1422</strain>
    </source>
</reference>
<comment type="caution">
    <text evidence="1">The sequence shown here is derived from an EMBL/GenBank/DDBJ whole genome shotgun (WGS) entry which is preliminary data.</text>
</comment>
<organism evidence="1 2">
    <name type="scientific">Caenorhabditis nigoni</name>
    <dbReference type="NCBI Taxonomy" id="1611254"/>
    <lineage>
        <taxon>Eukaryota</taxon>
        <taxon>Metazoa</taxon>
        <taxon>Ecdysozoa</taxon>
        <taxon>Nematoda</taxon>
        <taxon>Chromadorea</taxon>
        <taxon>Rhabditida</taxon>
        <taxon>Rhabditina</taxon>
        <taxon>Rhabditomorpha</taxon>
        <taxon>Rhabditoidea</taxon>
        <taxon>Rhabditidae</taxon>
        <taxon>Peloderinae</taxon>
        <taxon>Caenorhabditis</taxon>
    </lineage>
</organism>
<sequence>MVQIGNLCRAIFSDADLKMIHQNGFDKASIWLGAKGKAPCPRAGICAPKAHSNGLMDKQREPMDSDGTLDEMSFNRMASGETIGGELEDHMVPGNPKVVPSGTVVRFMVSVNTTIEHC</sequence>
<accession>A0A2G5TDG5</accession>
<gene>
    <name evidence="1" type="primary">Cnig_chr_V.g18295</name>
    <name evidence="1" type="ORF">B9Z55_018295</name>
</gene>
<evidence type="ECO:0000313" key="2">
    <source>
        <dbReference type="Proteomes" id="UP000230233"/>
    </source>
</evidence>
<proteinExistence type="predicted"/>
<dbReference type="EMBL" id="PDUG01000005">
    <property type="protein sequence ID" value="PIC25320.1"/>
    <property type="molecule type" value="Genomic_DNA"/>
</dbReference>